<evidence type="ECO:0000313" key="1">
    <source>
        <dbReference type="EMBL" id="GFH43770.1"/>
    </source>
</evidence>
<organism evidence="1 2">
    <name type="scientific">Chaetoceros tenuissimus</name>
    <dbReference type="NCBI Taxonomy" id="426638"/>
    <lineage>
        <taxon>Eukaryota</taxon>
        <taxon>Sar</taxon>
        <taxon>Stramenopiles</taxon>
        <taxon>Ochrophyta</taxon>
        <taxon>Bacillariophyta</taxon>
        <taxon>Coscinodiscophyceae</taxon>
        <taxon>Chaetocerotophycidae</taxon>
        <taxon>Chaetocerotales</taxon>
        <taxon>Chaetocerotaceae</taxon>
        <taxon>Chaetoceros</taxon>
    </lineage>
</organism>
<evidence type="ECO:0000313" key="2">
    <source>
        <dbReference type="Proteomes" id="UP001054902"/>
    </source>
</evidence>
<keyword evidence="2" id="KW-1185">Reference proteome</keyword>
<dbReference type="EMBL" id="BLLK01000019">
    <property type="protein sequence ID" value="GFH43770.1"/>
    <property type="molecule type" value="Genomic_DNA"/>
</dbReference>
<comment type="caution">
    <text evidence="1">The sequence shown here is derived from an EMBL/GenBank/DDBJ whole genome shotgun (WGS) entry which is preliminary data.</text>
</comment>
<reference evidence="1 2" key="1">
    <citation type="journal article" date="2021" name="Sci. Rep.">
        <title>The genome of the diatom Chaetoceros tenuissimus carries an ancient integrated fragment of an extant virus.</title>
        <authorList>
            <person name="Hongo Y."/>
            <person name="Kimura K."/>
            <person name="Takaki Y."/>
            <person name="Yoshida Y."/>
            <person name="Baba S."/>
            <person name="Kobayashi G."/>
            <person name="Nagasaki K."/>
            <person name="Hano T."/>
            <person name="Tomaru Y."/>
        </authorList>
    </citation>
    <scope>NUCLEOTIDE SEQUENCE [LARGE SCALE GENOMIC DNA]</scope>
    <source>
        <strain evidence="1 2">NIES-3715</strain>
    </source>
</reference>
<name>A0AAD3CFM7_9STRA</name>
<dbReference type="AlphaFoldDB" id="A0AAD3CFM7"/>
<accession>A0AAD3CFM7</accession>
<gene>
    <name evidence="1" type="ORF">CTEN210_00243</name>
</gene>
<proteinExistence type="predicted"/>
<protein>
    <submittedName>
        <fullName evidence="1">Uncharacterized protein</fullName>
    </submittedName>
</protein>
<sequence>MLLGLVSEPRGRQSLKLQSSELECGIKKGIDSSSNFKEFENSVQTLEEMGEKGELGGFELFYFTDNSVSESAAYRGSSSSKKLFDLVLRLWILELKYGCKIHFIHIAGTRMIEQGTDGISRGNLNEGICNGERMLKFVVPLAETAIERSATLEAWIRGWSDGDKLELLEPEGWFERGHCISGGSLNNDGLWIPEHKDGSFLWNPAPAGASFAIKQLREARHKRPDIAHIFVSPRIMCQEWLKHVFKSADLVLMIPVGTDYWPECMHEPLVLALYFPYVKCEPWQWKNSPLMLELSGKLRGVWKEGKGTEGDILSELWTASRSSSEMSFRELRDLLQGEGNIRFPSL</sequence>
<dbReference type="Proteomes" id="UP001054902">
    <property type="component" value="Unassembled WGS sequence"/>
</dbReference>